<dbReference type="CDD" id="cd00009">
    <property type="entry name" value="AAA"/>
    <property type="match status" value="1"/>
</dbReference>
<dbReference type="FunFam" id="3.40.50.300:FF:000006">
    <property type="entry name" value="DNA-binding transcriptional regulator NtrC"/>
    <property type="match status" value="1"/>
</dbReference>
<keyword evidence="4" id="KW-0238">DNA-binding</keyword>
<dbReference type="GO" id="GO:0043565">
    <property type="term" value="F:sequence-specific DNA binding"/>
    <property type="evidence" value="ECO:0007669"/>
    <property type="project" value="InterPro"/>
</dbReference>
<evidence type="ECO:0000256" key="6">
    <source>
        <dbReference type="PROSITE-ProRule" id="PRU00169"/>
    </source>
</evidence>
<reference evidence="9 10" key="1">
    <citation type="journal article" date="2007" name="Appl. Environ. Microbiol.">
        <title>Genome sequence of the cellulolytic gliding bacterium Cytophaga hutchinsonii.</title>
        <authorList>
            <person name="Xie G."/>
            <person name="Bruce D.C."/>
            <person name="Challacombe J.F."/>
            <person name="Chertkov O."/>
            <person name="Detter J.C."/>
            <person name="Gilna P."/>
            <person name="Han C.S."/>
            <person name="Lucas S."/>
            <person name="Misra M."/>
            <person name="Myers G.L."/>
            <person name="Richardson P."/>
            <person name="Tapia R."/>
            <person name="Thayer N."/>
            <person name="Thompson L.S."/>
            <person name="Brettin T.S."/>
            <person name="Henrissat B."/>
            <person name="Wilson D.B."/>
            <person name="McBride M.J."/>
        </authorList>
    </citation>
    <scope>NUCLEOTIDE SEQUENCE [LARGE SCALE GENOMIC DNA]</scope>
    <source>
        <strain evidence="10">ATCC 33406 / DSM 1761 / CIP 103989 / NBRC 15051 / NCIMB 9469 / D465</strain>
    </source>
</reference>
<dbReference type="EMBL" id="CP000383">
    <property type="protein sequence ID" value="ABG57652.1"/>
    <property type="molecule type" value="Genomic_DNA"/>
</dbReference>
<evidence type="ECO:0000259" key="8">
    <source>
        <dbReference type="PROSITE" id="PS50110"/>
    </source>
</evidence>
<dbReference type="PANTHER" id="PTHR32071:SF81">
    <property type="entry name" value="PROPIONATE CATABOLISM OPERON REGULATORY PROTEIN"/>
    <property type="match status" value="1"/>
</dbReference>
<dbReference type="InterPro" id="IPR002078">
    <property type="entry name" value="Sigma_54_int"/>
</dbReference>
<dbReference type="InterPro" id="IPR009057">
    <property type="entry name" value="Homeodomain-like_sf"/>
</dbReference>
<feature type="modified residue" description="4-aspartylphosphate" evidence="6">
    <location>
        <position position="52"/>
    </location>
</feature>
<evidence type="ECO:0000256" key="3">
    <source>
        <dbReference type="ARBA" id="ARBA00023015"/>
    </source>
</evidence>
<dbReference type="OrthoDB" id="9782110at2"/>
<dbReference type="PROSITE" id="PS00675">
    <property type="entry name" value="SIGMA54_INTERACT_1"/>
    <property type="match status" value="1"/>
</dbReference>
<organism evidence="9 10">
    <name type="scientific">Cytophaga hutchinsonii (strain ATCC 33406 / DSM 1761 / CIP 103989 / NBRC 15051 / NCIMB 9469 / D465)</name>
    <dbReference type="NCBI Taxonomy" id="269798"/>
    <lineage>
        <taxon>Bacteria</taxon>
        <taxon>Pseudomonadati</taxon>
        <taxon>Bacteroidota</taxon>
        <taxon>Cytophagia</taxon>
        <taxon>Cytophagales</taxon>
        <taxon>Cytophagaceae</taxon>
        <taxon>Cytophaga</taxon>
    </lineage>
</organism>
<dbReference type="PROSITE" id="PS00676">
    <property type="entry name" value="SIGMA54_INTERACT_2"/>
    <property type="match status" value="1"/>
</dbReference>
<keyword evidence="6" id="KW-0597">Phosphoprotein</keyword>
<feature type="domain" description="Response regulatory" evidence="8">
    <location>
        <begin position="3"/>
        <end position="117"/>
    </location>
</feature>
<evidence type="ECO:0000256" key="5">
    <source>
        <dbReference type="ARBA" id="ARBA00023163"/>
    </source>
</evidence>
<dbReference type="PANTHER" id="PTHR32071">
    <property type="entry name" value="TRANSCRIPTIONAL REGULATORY PROTEIN"/>
    <property type="match status" value="1"/>
</dbReference>
<dbReference type="PROSITE" id="PS50110">
    <property type="entry name" value="RESPONSE_REGULATORY"/>
    <property type="match status" value="1"/>
</dbReference>
<evidence type="ECO:0000259" key="7">
    <source>
        <dbReference type="PROSITE" id="PS50045"/>
    </source>
</evidence>
<dbReference type="Pfam" id="PF02954">
    <property type="entry name" value="HTH_8"/>
    <property type="match status" value="1"/>
</dbReference>
<keyword evidence="5" id="KW-0804">Transcription</keyword>
<protein>
    <submittedName>
        <fullName evidence="9">Two-component response regulator for zraP</fullName>
    </submittedName>
</protein>
<dbReference type="Pfam" id="PF25601">
    <property type="entry name" value="AAA_lid_14"/>
    <property type="match status" value="1"/>
</dbReference>
<dbReference type="GO" id="GO:0006355">
    <property type="term" value="P:regulation of DNA-templated transcription"/>
    <property type="evidence" value="ECO:0007669"/>
    <property type="project" value="InterPro"/>
</dbReference>
<dbReference type="InterPro" id="IPR025662">
    <property type="entry name" value="Sigma_54_int_dom_ATP-bd_1"/>
</dbReference>
<keyword evidence="2" id="KW-0067">ATP-binding</keyword>
<name>A0A6N4SMZ5_CYTH3</name>
<dbReference type="Gene3D" id="1.10.10.60">
    <property type="entry name" value="Homeodomain-like"/>
    <property type="match status" value="1"/>
</dbReference>
<dbReference type="InterPro" id="IPR058031">
    <property type="entry name" value="AAA_lid_NorR"/>
</dbReference>
<dbReference type="AlphaFoldDB" id="A0A6N4SMZ5"/>
<gene>
    <name evidence="9" type="primary">zraR</name>
    <name evidence="9" type="ordered locus">CHU_0362</name>
</gene>
<proteinExistence type="predicted"/>
<dbReference type="PROSITE" id="PS00688">
    <property type="entry name" value="SIGMA54_INTERACT_3"/>
    <property type="match status" value="1"/>
</dbReference>
<keyword evidence="10" id="KW-1185">Reference proteome</keyword>
<dbReference type="RefSeq" id="WP_011583768.1">
    <property type="nucleotide sequence ID" value="NC_008255.1"/>
</dbReference>
<dbReference type="Gene3D" id="1.10.8.60">
    <property type="match status" value="1"/>
</dbReference>
<dbReference type="SUPFAM" id="SSF46689">
    <property type="entry name" value="Homeodomain-like"/>
    <property type="match status" value="1"/>
</dbReference>
<evidence type="ECO:0000313" key="9">
    <source>
        <dbReference type="EMBL" id="ABG57652.1"/>
    </source>
</evidence>
<dbReference type="GO" id="GO:0005524">
    <property type="term" value="F:ATP binding"/>
    <property type="evidence" value="ECO:0007669"/>
    <property type="project" value="UniProtKB-KW"/>
</dbReference>
<evidence type="ECO:0000256" key="2">
    <source>
        <dbReference type="ARBA" id="ARBA00022840"/>
    </source>
</evidence>
<dbReference type="InterPro" id="IPR001789">
    <property type="entry name" value="Sig_transdc_resp-reg_receiver"/>
</dbReference>
<dbReference type="Gene3D" id="3.40.50.300">
    <property type="entry name" value="P-loop containing nucleotide triphosphate hydrolases"/>
    <property type="match status" value="1"/>
</dbReference>
<dbReference type="SUPFAM" id="SSF52172">
    <property type="entry name" value="CheY-like"/>
    <property type="match status" value="1"/>
</dbReference>
<dbReference type="InterPro" id="IPR003593">
    <property type="entry name" value="AAA+_ATPase"/>
</dbReference>
<keyword evidence="3" id="KW-0805">Transcription regulation</keyword>
<evidence type="ECO:0000256" key="1">
    <source>
        <dbReference type="ARBA" id="ARBA00022741"/>
    </source>
</evidence>
<dbReference type="KEGG" id="chu:CHU_0362"/>
<dbReference type="Pfam" id="PF00158">
    <property type="entry name" value="Sigma54_activat"/>
    <property type="match status" value="1"/>
</dbReference>
<dbReference type="Pfam" id="PF00072">
    <property type="entry name" value="Response_reg"/>
    <property type="match status" value="1"/>
</dbReference>
<evidence type="ECO:0000313" key="10">
    <source>
        <dbReference type="Proteomes" id="UP000001822"/>
    </source>
</evidence>
<keyword evidence="1" id="KW-0547">Nucleotide-binding</keyword>
<dbReference type="SMART" id="SM00382">
    <property type="entry name" value="AAA"/>
    <property type="match status" value="1"/>
</dbReference>
<dbReference type="GO" id="GO:0000160">
    <property type="term" value="P:phosphorelay signal transduction system"/>
    <property type="evidence" value="ECO:0007669"/>
    <property type="project" value="InterPro"/>
</dbReference>
<dbReference type="InterPro" id="IPR011006">
    <property type="entry name" value="CheY-like_superfamily"/>
</dbReference>
<dbReference type="InterPro" id="IPR002197">
    <property type="entry name" value="HTH_Fis"/>
</dbReference>
<dbReference type="PROSITE" id="PS50045">
    <property type="entry name" value="SIGMA54_INTERACT_4"/>
    <property type="match status" value="1"/>
</dbReference>
<dbReference type="SMART" id="SM00448">
    <property type="entry name" value="REC"/>
    <property type="match status" value="1"/>
</dbReference>
<accession>A0A6N4SMZ5</accession>
<dbReference type="Proteomes" id="UP000001822">
    <property type="component" value="Chromosome"/>
</dbReference>
<dbReference type="SUPFAM" id="SSF52540">
    <property type="entry name" value="P-loop containing nucleoside triphosphate hydrolases"/>
    <property type="match status" value="1"/>
</dbReference>
<dbReference type="PRINTS" id="PR01590">
    <property type="entry name" value="HTHFIS"/>
</dbReference>
<feature type="domain" description="Sigma-54 factor interaction" evidence="7">
    <location>
        <begin position="131"/>
        <end position="360"/>
    </location>
</feature>
<sequence>MEKVLIIEDDISLRTILEKFLQKNGFEVISTDRGKAGLEIITSQHIDFVLLDLRLPDSNGIEILQSIKKLHSHVSVIMMTFYDDVRSAVTAIKSGARDYLTKPINPEELLSLLKPIQAVKKAVEINKSEFVQGKNEKFAGVLEHARLVAPTMLSVLITGESGTGKEELAKYIHTNSQRKQKDFITVDCGSISEELFGSEFFGHMKGSFTGAVYDKPGLLESANGGTLFLDELGNLTYENQIKLLRVLQEKKVKRIGSNKEIDLDIRLIAATNEEIVLSVQKEKFREDLYHRLNEFKIHVPALRERPEDLNELINHFIAKSNSEFGKHVKQLSESGLAVLAQYAFPGNIRELKNIVRRAVLLATSETIEKDQLPQEIFNTRTLAVDTVDLKSLQEQQERDAIIKALKKTGNNKSEAARILNIDRKTLYNKLKLYQLE</sequence>
<dbReference type="Gene3D" id="3.40.50.2300">
    <property type="match status" value="1"/>
</dbReference>
<evidence type="ECO:0000256" key="4">
    <source>
        <dbReference type="ARBA" id="ARBA00023125"/>
    </source>
</evidence>
<dbReference type="InterPro" id="IPR025944">
    <property type="entry name" value="Sigma_54_int_dom_CS"/>
</dbReference>
<dbReference type="InterPro" id="IPR027417">
    <property type="entry name" value="P-loop_NTPase"/>
</dbReference>
<dbReference type="InterPro" id="IPR025943">
    <property type="entry name" value="Sigma_54_int_dom_ATP-bd_2"/>
</dbReference>